<dbReference type="Pfam" id="PF00687">
    <property type="entry name" value="Ribosomal_L1"/>
    <property type="match status" value="1"/>
</dbReference>
<reference evidence="2 3" key="1">
    <citation type="submission" date="2020-07" db="EMBL/GenBank/DDBJ databases">
        <title>The yeast mating-type switching endonuclease HO is a domesticated member of an unorthodox homing genetic element family.</title>
        <authorList>
            <person name="Coughlan A.Y."/>
            <person name="Lombardi L."/>
            <person name="Braun-Galleani S."/>
            <person name="Martos A.R."/>
            <person name="Galeote V."/>
            <person name="Bigey F."/>
            <person name="Dequin S."/>
            <person name="Byrne K.P."/>
            <person name="Wolfe K.H."/>
        </authorList>
    </citation>
    <scope>NUCLEOTIDE SEQUENCE [LARGE SCALE GENOMIC DNA]</scope>
    <source>
        <strain evidence="2 3">NRRL Y-6702</strain>
    </source>
</reference>
<dbReference type="GeneID" id="59235427"/>
<dbReference type="SUPFAM" id="SSF56808">
    <property type="entry name" value="Ribosomal protein L1"/>
    <property type="match status" value="1"/>
</dbReference>
<evidence type="ECO:0000313" key="2">
    <source>
        <dbReference type="EMBL" id="QLG71731.1"/>
    </source>
</evidence>
<proteinExistence type="predicted"/>
<dbReference type="OrthoDB" id="10251727at2759"/>
<sequence length="273" mass="30768">MTVDLQIDRDGTAGKALGALLEHCKTDSNLQKDKNIHMIISTNKKMGAQKDSIPRIIPLTSCKLNKPKDFRTLLITKDPSNVYRDALTKDAATSELFKEIIGLKSLKRRFRGIKITQLYKEFDLIVADFRVLHLLPDILGQKFYRGNKKLPYAMKMSREMVVKGKKTIDVCDPLYVRAQLRSICKNTSYVPNNDNCLSVRIGQVNKTTVPEMLGNIRDIISFLTDKSKKPQGGTIKGGICSIFVKTTNSPSLPVYEKNMSTPEEDDSENIKLK</sequence>
<evidence type="ECO:0000256" key="1">
    <source>
        <dbReference type="SAM" id="MobiDB-lite"/>
    </source>
</evidence>
<feature type="region of interest" description="Disordered" evidence="1">
    <location>
        <begin position="253"/>
        <end position="273"/>
    </location>
</feature>
<dbReference type="RefSeq" id="XP_037143459.1">
    <property type="nucleotide sequence ID" value="XM_037287564.1"/>
</dbReference>
<evidence type="ECO:0008006" key="4">
    <source>
        <dbReference type="Google" id="ProtNLM"/>
    </source>
</evidence>
<dbReference type="Proteomes" id="UP000509704">
    <property type="component" value="Chromosome 3"/>
</dbReference>
<gene>
    <name evidence="2" type="ORF">HG535_0C00800</name>
</gene>
<accession>A0A7H9AZG4</accession>
<dbReference type="InterPro" id="IPR023674">
    <property type="entry name" value="Ribosomal_uL1-like"/>
</dbReference>
<name>A0A7H9AZG4_ZYGMR</name>
<keyword evidence="3" id="KW-1185">Reference proteome</keyword>
<dbReference type="AlphaFoldDB" id="A0A7H9AZG4"/>
<dbReference type="EMBL" id="CP058606">
    <property type="protein sequence ID" value="QLG71731.1"/>
    <property type="molecule type" value="Genomic_DNA"/>
</dbReference>
<evidence type="ECO:0000313" key="3">
    <source>
        <dbReference type="Proteomes" id="UP000509704"/>
    </source>
</evidence>
<dbReference type="InterPro" id="IPR028364">
    <property type="entry name" value="Ribosomal_uL1/biogenesis"/>
</dbReference>
<protein>
    <recommendedName>
        <fullName evidence="4">Ribosomal protein L1</fullName>
    </recommendedName>
</protein>
<dbReference type="KEGG" id="zmk:HG535_0C00800"/>
<organism evidence="2 3">
    <name type="scientific">Zygotorulaspora mrakii</name>
    <name type="common">Zygosaccharomyces mrakii</name>
    <dbReference type="NCBI Taxonomy" id="42260"/>
    <lineage>
        <taxon>Eukaryota</taxon>
        <taxon>Fungi</taxon>
        <taxon>Dikarya</taxon>
        <taxon>Ascomycota</taxon>
        <taxon>Saccharomycotina</taxon>
        <taxon>Saccharomycetes</taxon>
        <taxon>Saccharomycetales</taxon>
        <taxon>Saccharomycetaceae</taxon>
        <taxon>Zygotorulaspora</taxon>
    </lineage>
</organism>